<keyword evidence="3" id="KW-1185">Reference proteome</keyword>
<dbReference type="InterPro" id="IPR036249">
    <property type="entry name" value="Thioredoxin-like_sf"/>
</dbReference>
<dbReference type="PROSITE" id="PS50404">
    <property type="entry name" value="GST_NTER"/>
    <property type="match status" value="1"/>
</dbReference>
<evidence type="ECO:0000313" key="3">
    <source>
        <dbReference type="Proteomes" id="UP000054538"/>
    </source>
</evidence>
<dbReference type="STRING" id="930991.A0A0D0E2I2"/>
<sequence length="133" mass="14971">MDANIHLIYFFSRGRREPMLLLLADSGQPFTLEEYTVTAWTEMKKSGQVTPSCFPCSTVPVLRVSNFGQDCDDDLYLGESPVIISFLEEYLAPKGVTTTKDMPLEIRARMEMVKEASLYTSGRIMLMSGKEVS</sequence>
<evidence type="ECO:0000313" key="2">
    <source>
        <dbReference type="EMBL" id="KIK91010.1"/>
    </source>
</evidence>
<name>A0A0D0E2I2_9AGAM</name>
<dbReference type="Gene3D" id="3.40.30.10">
    <property type="entry name" value="Glutaredoxin"/>
    <property type="match status" value="1"/>
</dbReference>
<dbReference type="SUPFAM" id="SSF52833">
    <property type="entry name" value="Thioredoxin-like"/>
    <property type="match status" value="1"/>
</dbReference>
<dbReference type="InParanoid" id="A0A0D0E2I2"/>
<dbReference type="OrthoDB" id="414243at2759"/>
<dbReference type="HOGENOM" id="CLU_1907356_0_0_1"/>
<organism evidence="2 3">
    <name type="scientific">Paxillus rubicundulus Ve08.2h10</name>
    <dbReference type="NCBI Taxonomy" id="930991"/>
    <lineage>
        <taxon>Eukaryota</taxon>
        <taxon>Fungi</taxon>
        <taxon>Dikarya</taxon>
        <taxon>Basidiomycota</taxon>
        <taxon>Agaricomycotina</taxon>
        <taxon>Agaricomycetes</taxon>
        <taxon>Agaricomycetidae</taxon>
        <taxon>Boletales</taxon>
        <taxon>Paxilineae</taxon>
        <taxon>Paxillaceae</taxon>
        <taxon>Paxillus</taxon>
    </lineage>
</organism>
<reference evidence="3" key="2">
    <citation type="submission" date="2015-01" db="EMBL/GenBank/DDBJ databases">
        <title>Evolutionary Origins and Diversification of the Mycorrhizal Mutualists.</title>
        <authorList>
            <consortium name="DOE Joint Genome Institute"/>
            <consortium name="Mycorrhizal Genomics Consortium"/>
            <person name="Kohler A."/>
            <person name="Kuo A."/>
            <person name="Nagy L.G."/>
            <person name="Floudas D."/>
            <person name="Copeland A."/>
            <person name="Barry K.W."/>
            <person name="Cichocki N."/>
            <person name="Veneault-Fourrey C."/>
            <person name="LaButti K."/>
            <person name="Lindquist E.A."/>
            <person name="Lipzen A."/>
            <person name="Lundell T."/>
            <person name="Morin E."/>
            <person name="Murat C."/>
            <person name="Riley R."/>
            <person name="Ohm R."/>
            <person name="Sun H."/>
            <person name="Tunlid A."/>
            <person name="Henrissat B."/>
            <person name="Grigoriev I.V."/>
            <person name="Hibbett D.S."/>
            <person name="Martin F."/>
        </authorList>
    </citation>
    <scope>NUCLEOTIDE SEQUENCE [LARGE SCALE GENOMIC DNA]</scope>
    <source>
        <strain evidence="3">Ve08.2h10</strain>
    </source>
</reference>
<reference evidence="2 3" key="1">
    <citation type="submission" date="2014-04" db="EMBL/GenBank/DDBJ databases">
        <authorList>
            <consortium name="DOE Joint Genome Institute"/>
            <person name="Kuo A."/>
            <person name="Kohler A."/>
            <person name="Jargeat P."/>
            <person name="Nagy L.G."/>
            <person name="Floudas D."/>
            <person name="Copeland A."/>
            <person name="Barry K.W."/>
            <person name="Cichocki N."/>
            <person name="Veneault-Fourrey C."/>
            <person name="LaButti K."/>
            <person name="Lindquist E.A."/>
            <person name="Lipzen A."/>
            <person name="Lundell T."/>
            <person name="Morin E."/>
            <person name="Murat C."/>
            <person name="Sun H."/>
            <person name="Tunlid A."/>
            <person name="Henrissat B."/>
            <person name="Grigoriev I.V."/>
            <person name="Hibbett D.S."/>
            <person name="Martin F."/>
            <person name="Nordberg H.P."/>
            <person name="Cantor M.N."/>
            <person name="Hua S.X."/>
        </authorList>
    </citation>
    <scope>NUCLEOTIDE SEQUENCE [LARGE SCALE GENOMIC DNA]</scope>
    <source>
        <strain evidence="2 3">Ve08.2h10</strain>
    </source>
</reference>
<dbReference type="AlphaFoldDB" id="A0A0D0E2I2"/>
<dbReference type="EMBL" id="KN825439">
    <property type="protein sequence ID" value="KIK91010.1"/>
    <property type="molecule type" value="Genomic_DNA"/>
</dbReference>
<gene>
    <name evidence="2" type="ORF">PAXRUDRAFT_150527</name>
</gene>
<dbReference type="Proteomes" id="UP000054538">
    <property type="component" value="Unassembled WGS sequence"/>
</dbReference>
<proteinExistence type="predicted"/>
<feature type="domain" description="GST N-terminal" evidence="1">
    <location>
        <begin position="3"/>
        <end position="95"/>
    </location>
</feature>
<evidence type="ECO:0000259" key="1">
    <source>
        <dbReference type="PROSITE" id="PS50404"/>
    </source>
</evidence>
<protein>
    <recommendedName>
        <fullName evidence="1">GST N-terminal domain-containing protein</fullName>
    </recommendedName>
</protein>
<dbReference type="InterPro" id="IPR004045">
    <property type="entry name" value="Glutathione_S-Trfase_N"/>
</dbReference>
<accession>A0A0D0E2I2</accession>